<organism evidence="1 4">
    <name type="scientific">Medicago truncatula</name>
    <name type="common">Barrel medic</name>
    <name type="synonym">Medicago tribuloides</name>
    <dbReference type="NCBI Taxonomy" id="3880"/>
    <lineage>
        <taxon>Eukaryota</taxon>
        <taxon>Viridiplantae</taxon>
        <taxon>Streptophyta</taxon>
        <taxon>Embryophyta</taxon>
        <taxon>Tracheophyta</taxon>
        <taxon>Spermatophyta</taxon>
        <taxon>Magnoliopsida</taxon>
        <taxon>eudicotyledons</taxon>
        <taxon>Gunneridae</taxon>
        <taxon>Pentapetalae</taxon>
        <taxon>rosids</taxon>
        <taxon>fabids</taxon>
        <taxon>Fabales</taxon>
        <taxon>Fabaceae</taxon>
        <taxon>Papilionoideae</taxon>
        <taxon>50 kb inversion clade</taxon>
        <taxon>NPAAA clade</taxon>
        <taxon>Hologalegina</taxon>
        <taxon>IRL clade</taxon>
        <taxon>Trifolieae</taxon>
        <taxon>Medicago</taxon>
    </lineage>
</organism>
<reference evidence="1 4" key="1">
    <citation type="journal article" date="2011" name="Nature">
        <title>The Medicago genome provides insight into the evolution of rhizobial symbioses.</title>
        <authorList>
            <person name="Young N.D."/>
            <person name="Debelle F."/>
            <person name="Oldroyd G.E."/>
            <person name="Geurts R."/>
            <person name="Cannon S.B."/>
            <person name="Udvardi M.K."/>
            <person name="Benedito V.A."/>
            <person name="Mayer K.F."/>
            <person name="Gouzy J."/>
            <person name="Schoof H."/>
            <person name="Van de Peer Y."/>
            <person name="Proost S."/>
            <person name="Cook D.R."/>
            <person name="Meyers B.C."/>
            <person name="Spannagl M."/>
            <person name="Cheung F."/>
            <person name="De Mita S."/>
            <person name="Krishnakumar V."/>
            <person name="Gundlach H."/>
            <person name="Zhou S."/>
            <person name="Mudge J."/>
            <person name="Bharti A.K."/>
            <person name="Murray J.D."/>
            <person name="Naoumkina M.A."/>
            <person name="Rosen B."/>
            <person name="Silverstein K.A."/>
            <person name="Tang H."/>
            <person name="Rombauts S."/>
            <person name="Zhao P.X."/>
            <person name="Zhou P."/>
            <person name="Barbe V."/>
            <person name="Bardou P."/>
            <person name="Bechner M."/>
            <person name="Bellec A."/>
            <person name="Berger A."/>
            <person name="Berges H."/>
            <person name="Bidwell S."/>
            <person name="Bisseling T."/>
            <person name="Choisne N."/>
            <person name="Couloux A."/>
            <person name="Denny R."/>
            <person name="Deshpande S."/>
            <person name="Dai X."/>
            <person name="Doyle J.J."/>
            <person name="Dudez A.M."/>
            <person name="Farmer A.D."/>
            <person name="Fouteau S."/>
            <person name="Franken C."/>
            <person name="Gibelin C."/>
            <person name="Gish J."/>
            <person name="Goldstein S."/>
            <person name="Gonzalez A.J."/>
            <person name="Green P.J."/>
            <person name="Hallab A."/>
            <person name="Hartog M."/>
            <person name="Hua A."/>
            <person name="Humphray S.J."/>
            <person name="Jeong D.H."/>
            <person name="Jing Y."/>
            <person name="Jocker A."/>
            <person name="Kenton S.M."/>
            <person name="Kim D.J."/>
            <person name="Klee K."/>
            <person name="Lai H."/>
            <person name="Lang C."/>
            <person name="Lin S."/>
            <person name="Macmil S.L."/>
            <person name="Magdelenat G."/>
            <person name="Matthews L."/>
            <person name="McCorrison J."/>
            <person name="Monaghan E.L."/>
            <person name="Mun J.H."/>
            <person name="Najar F.Z."/>
            <person name="Nicholson C."/>
            <person name="Noirot C."/>
            <person name="O'Bleness M."/>
            <person name="Paule C.R."/>
            <person name="Poulain J."/>
            <person name="Prion F."/>
            <person name="Qin B."/>
            <person name="Qu C."/>
            <person name="Retzel E.F."/>
            <person name="Riddle C."/>
            <person name="Sallet E."/>
            <person name="Samain S."/>
            <person name="Samson N."/>
            <person name="Sanders I."/>
            <person name="Saurat O."/>
            <person name="Scarpelli C."/>
            <person name="Schiex T."/>
            <person name="Segurens B."/>
            <person name="Severin A.J."/>
            <person name="Sherrier D.J."/>
            <person name="Shi R."/>
            <person name="Sims S."/>
            <person name="Singer S.R."/>
            <person name="Sinharoy S."/>
            <person name="Sterck L."/>
            <person name="Viollet A."/>
            <person name="Wang B.B."/>
            <person name="Wang K."/>
            <person name="Wang M."/>
            <person name="Wang X."/>
            <person name="Warfsmann J."/>
            <person name="Weissenbach J."/>
            <person name="White D.D."/>
            <person name="White J.D."/>
            <person name="Wiley G.B."/>
            <person name="Wincker P."/>
            <person name="Xing Y."/>
            <person name="Yang L."/>
            <person name="Yao Z."/>
            <person name="Ying F."/>
            <person name="Zhai J."/>
            <person name="Zhou L."/>
            <person name="Zuber A."/>
            <person name="Denarie J."/>
            <person name="Dixon R.A."/>
            <person name="May G.D."/>
            <person name="Schwartz D.C."/>
            <person name="Rogers J."/>
            <person name="Quetier F."/>
            <person name="Town C.D."/>
            <person name="Roe B.A."/>
        </authorList>
    </citation>
    <scope>NUCLEOTIDE SEQUENCE [LARGE SCALE GENOMIC DNA]</scope>
    <source>
        <strain evidence="1">A17</strain>
        <strain evidence="3 4">cv. Jemalong A17</strain>
    </source>
</reference>
<keyword evidence="1" id="KW-0472">Membrane</keyword>
<reference evidence="1 4" key="2">
    <citation type="journal article" date="2014" name="BMC Genomics">
        <title>An improved genome release (version Mt4.0) for the model legume Medicago truncatula.</title>
        <authorList>
            <person name="Tang H."/>
            <person name="Krishnakumar V."/>
            <person name="Bidwell S."/>
            <person name="Rosen B."/>
            <person name="Chan A."/>
            <person name="Zhou S."/>
            <person name="Gentzbittel L."/>
            <person name="Childs K.L."/>
            <person name="Yandell M."/>
            <person name="Gundlach H."/>
            <person name="Mayer K.F."/>
            <person name="Schwartz D.C."/>
            <person name="Town C.D."/>
        </authorList>
    </citation>
    <scope>GENOME REANNOTATION</scope>
    <source>
        <strain evidence="1">A17</strain>
        <strain evidence="3 4">cv. Jemalong A17</strain>
    </source>
</reference>
<dbReference type="EMBL" id="PSQE01000007">
    <property type="protein sequence ID" value="RHN48830.1"/>
    <property type="molecule type" value="Genomic_DNA"/>
</dbReference>
<protein>
    <submittedName>
        <fullName evidence="1">Transmembrane protein, putative</fullName>
    </submittedName>
</protein>
<reference evidence="3" key="3">
    <citation type="submission" date="2015-04" db="UniProtKB">
        <authorList>
            <consortium name="EnsemblPlants"/>
        </authorList>
    </citation>
    <scope>IDENTIFICATION</scope>
    <source>
        <strain evidence="3">cv. Jemalong A17</strain>
    </source>
</reference>
<evidence type="ECO:0000313" key="4">
    <source>
        <dbReference type="Proteomes" id="UP000002051"/>
    </source>
</evidence>
<dbReference type="EnsemblPlants" id="KEH24292">
    <property type="protein sequence ID" value="KEH24292"/>
    <property type="gene ID" value="MTR_7g106860"/>
</dbReference>
<reference evidence="2" key="4">
    <citation type="journal article" date="2018" name="Nat. Plants">
        <title>Whole-genome landscape of Medicago truncatula symbiotic genes.</title>
        <authorList>
            <person name="Pecrix Y."/>
            <person name="Gamas P."/>
            <person name="Carrere S."/>
        </authorList>
    </citation>
    <scope>NUCLEOTIDE SEQUENCE</scope>
    <source>
        <tissue evidence="2">Leaves</tissue>
    </source>
</reference>
<dbReference type="Gramene" id="rna43588">
    <property type="protein sequence ID" value="RHN48830.1"/>
    <property type="gene ID" value="gene43588"/>
</dbReference>
<dbReference type="Proteomes" id="UP000265566">
    <property type="component" value="Chromosome 7"/>
</dbReference>
<gene>
    <name evidence="1" type="ordered locus">MTR_7g106860</name>
    <name evidence="2" type="ORF">MtrunA17_Chr7g0267951</name>
</gene>
<dbReference type="Proteomes" id="UP000002051">
    <property type="component" value="Unassembled WGS sequence"/>
</dbReference>
<evidence type="ECO:0000313" key="2">
    <source>
        <dbReference type="EMBL" id="RHN48830.1"/>
    </source>
</evidence>
<dbReference type="AlphaFoldDB" id="A0A072U3I5"/>
<keyword evidence="4" id="KW-1185">Reference proteome</keyword>
<name>A0A072U3I5_MEDTR</name>
<dbReference type="EMBL" id="CM001223">
    <property type="protein sequence ID" value="KEH24292.1"/>
    <property type="molecule type" value="Genomic_DNA"/>
</dbReference>
<sequence length="100" mass="11581">MSWRLSKKTYSFGLEIQEVNDMILLSHKLSILEDIKEIRIDQFSTNSLMSRSLYDKFNVKQRMGSIAVNRVCTQAFFNFTIAFVRSSSVLLPWMGTLGLH</sequence>
<proteinExistence type="predicted"/>
<evidence type="ECO:0000313" key="1">
    <source>
        <dbReference type="EMBL" id="KEH24292.1"/>
    </source>
</evidence>
<keyword evidence="1" id="KW-0812">Transmembrane</keyword>
<dbReference type="HOGENOM" id="CLU_2310283_0_0_1"/>
<evidence type="ECO:0000313" key="3">
    <source>
        <dbReference type="EnsemblPlants" id="KEH24292"/>
    </source>
</evidence>
<accession>A0A072U3I5</accession>